<dbReference type="AlphaFoldDB" id="C6SJX8"/>
<sequence length="42" mass="4608">MRQMLSRLNSKGLMMDKFIWAMAVFSAILASLSAAALARSSM</sequence>
<protein>
    <submittedName>
        <fullName evidence="1">Uncharacterized protein</fullName>
    </submittedName>
</protein>
<reference evidence="1" key="1">
    <citation type="journal article" date="2008" name="Proc. Natl. Acad. Sci. U.S.A.">
        <title>Whole-genome comparison of disease and carriage strains provides insights into virulence evolution in Neisseria meningitidis.</title>
        <authorList>
            <person name="Schoen C."/>
            <person name="Blom J."/>
            <person name="Claus H."/>
            <person name="Schramm-Glueck A."/>
            <person name="Brandt P."/>
            <person name="Mueller T."/>
            <person name="Goesmann A."/>
            <person name="Joseph B."/>
            <person name="Konietzny S."/>
            <person name="Kurzai O."/>
            <person name="Schmitt C."/>
            <person name="Friedrich T."/>
            <person name="Linke B."/>
            <person name="Vogel U."/>
            <person name="Frosch M."/>
        </authorList>
    </citation>
    <scope>NUCLEOTIDE SEQUENCE</scope>
    <source>
        <strain evidence="1">Alpha275</strain>
    </source>
</reference>
<organism evidence="1">
    <name type="scientific">Neisseria meningitidis alpha275</name>
    <dbReference type="NCBI Taxonomy" id="295996"/>
    <lineage>
        <taxon>Bacteria</taxon>
        <taxon>Pseudomonadati</taxon>
        <taxon>Pseudomonadota</taxon>
        <taxon>Betaproteobacteria</taxon>
        <taxon>Neisseriales</taxon>
        <taxon>Neisseriaceae</taxon>
        <taxon>Neisseria</taxon>
    </lineage>
</organism>
<name>C6SJX8_NEIME</name>
<accession>C6SJX8</accession>
<proteinExistence type="predicted"/>
<evidence type="ECO:0000313" key="1">
    <source>
        <dbReference type="EMBL" id="CBA07607.1"/>
    </source>
</evidence>
<dbReference type="EMBL" id="AM889138">
    <property type="protein sequence ID" value="CBA07607.1"/>
    <property type="molecule type" value="Genomic_DNA"/>
</dbReference>
<gene>
    <name evidence="1" type="ORF">NMW_1248</name>
</gene>